<evidence type="ECO:0000256" key="1">
    <source>
        <dbReference type="SAM" id="SignalP"/>
    </source>
</evidence>
<dbReference type="Proteomes" id="UP000886842">
    <property type="component" value="Unassembled WGS sequence"/>
</dbReference>
<protein>
    <submittedName>
        <fullName evidence="2">Extracellular solute-binding protein</fullName>
    </submittedName>
</protein>
<comment type="caution">
    <text evidence="2">The sequence shown here is derived from an EMBL/GenBank/DDBJ whole genome shotgun (WGS) entry which is preliminary data.</text>
</comment>
<dbReference type="SUPFAM" id="SSF53850">
    <property type="entry name" value="Periplasmic binding protein-like II"/>
    <property type="match status" value="1"/>
</dbReference>
<feature type="signal peptide" evidence="1">
    <location>
        <begin position="1"/>
        <end position="29"/>
    </location>
</feature>
<accession>A0A9D1GUS9</accession>
<organism evidence="2 3">
    <name type="scientific">Candidatus Avipropionibacterium avicola</name>
    <dbReference type="NCBI Taxonomy" id="2840701"/>
    <lineage>
        <taxon>Bacteria</taxon>
        <taxon>Bacillati</taxon>
        <taxon>Actinomycetota</taxon>
        <taxon>Actinomycetes</taxon>
        <taxon>Propionibacteriales</taxon>
        <taxon>Propionibacteriaceae</taxon>
        <taxon>Propionibacteriaceae incertae sedis</taxon>
        <taxon>Candidatus Avipropionibacterium</taxon>
    </lineage>
</organism>
<dbReference type="InterPro" id="IPR050490">
    <property type="entry name" value="Bact_solute-bd_prot1"/>
</dbReference>
<name>A0A9D1GUS9_9ACTN</name>
<feature type="chain" id="PRO_5039270278" evidence="1">
    <location>
        <begin position="30"/>
        <end position="433"/>
    </location>
</feature>
<dbReference type="PROSITE" id="PS51257">
    <property type="entry name" value="PROKAR_LIPOPROTEIN"/>
    <property type="match status" value="1"/>
</dbReference>
<proteinExistence type="predicted"/>
<evidence type="ECO:0000313" key="3">
    <source>
        <dbReference type="Proteomes" id="UP000886842"/>
    </source>
</evidence>
<sequence>MTAQFTRRTVLATGASVALLSACSNTGPAGGDGDDPLATDIEIGVLPAEGTSGFSFIESIGESIANDHPGAKFTYTFANSKVRPMMEQRWRSGNAPDIDYYVFNAQVPQSREFEDQLLDLTPYMDEEVEAGGTWGDSFLEGTKAVTIRDGKQFGVVTDGHLLALFYNKKIFDEMGLSAPTTWDEFIDAGEKLKEGGIAPVAVTGMYEPYMGMWIDKLFMREVGYQKSYDAAYSGDYSDPGFLTAAQKVQDMRDRGFLMDGFQGIDFTPTQIEFFQGKAGMILMGTWLSGEMVDSIPEDFQLAVTAFPTVPGGAGDQEAALSHNNILAINKESKATELALEFARRFTSKAEQTRRAQEVGTVSQVKDVPTPEGVEGLGDLLDSTKELNVRYYGLEYSPDRMTAYYREVAKLFFGEQDAEQFVTALGEAMKRIPN</sequence>
<evidence type="ECO:0000313" key="2">
    <source>
        <dbReference type="EMBL" id="HIT74168.1"/>
    </source>
</evidence>
<reference evidence="2" key="2">
    <citation type="journal article" date="2021" name="PeerJ">
        <title>Extensive microbial diversity within the chicken gut microbiome revealed by metagenomics and culture.</title>
        <authorList>
            <person name="Gilroy R."/>
            <person name="Ravi A."/>
            <person name="Getino M."/>
            <person name="Pursley I."/>
            <person name="Horton D.L."/>
            <person name="Alikhan N.F."/>
            <person name="Baker D."/>
            <person name="Gharbi K."/>
            <person name="Hall N."/>
            <person name="Watson M."/>
            <person name="Adriaenssens E.M."/>
            <person name="Foster-Nyarko E."/>
            <person name="Jarju S."/>
            <person name="Secka A."/>
            <person name="Antonio M."/>
            <person name="Oren A."/>
            <person name="Chaudhuri R.R."/>
            <person name="La Ragione R."/>
            <person name="Hildebrand F."/>
            <person name="Pallen M.J."/>
        </authorList>
    </citation>
    <scope>NUCLEOTIDE SEQUENCE</scope>
    <source>
        <strain evidence="2">ChiGjej1B1-24693</strain>
    </source>
</reference>
<dbReference type="PANTHER" id="PTHR43649">
    <property type="entry name" value="ARABINOSE-BINDING PROTEIN-RELATED"/>
    <property type="match status" value="1"/>
</dbReference>
<dbReference type="EMBL" id="DVLP01000034">
    <property type="protein sequence ID" value="HIT74168.1"/>
    <property type="molecule type" value="Genomic_DNA"/>
</dbReference>
<dbReference type="Gene3D" id="3.40.190.10">
    <property type="entry name" value="Periplasmic binding protein-like II"/>
    <property type="match status" value="2"/>
</dbReference>
<dbReference type="AlphaFoldDB" id="A0A9D1GUS9"/>
<keyword evidence="1" id="KW-0732">Signal</keyword>
<reference evidence="2" key="1">
    <citation type="submission" date="2020-10" db="EMBL/GenBank/DDBJ databases">
        <authorList>
            <person name="Gilroy R."/>
        </authorList>
    </citation>
    <scope>NUCLEOTIDE SEQUENCE</scope>
    <source>
        <strain evidence="2">ChiGjej1B1-24693</strain>
    </source>
</reference>
<dbReference type="Pfam" id="PF01547">
    <property type="entry name" value="SBP_bac_1"/>
    <property type="match status" value="1"/>
</dbReference>
<gene>
    <name evidence="2" type="ORF">IAA98_01110</name>
</gene>
<dbReference type="InterPro" id="IPR006059">
    <property type="entry name" value="SBP"/>
</dbReference>